<evidence type="ECO:0000313" key="2">
    <source>
        <dbReference type="EMBL" id="QHS97795.1"/>
    </source>
</evidence>
<organism evidence="2">
    <name type="scientific">viral metagenome</name>
    <dbReference type="NCBI Taxonomy" id="1070528"/>
    <lineage>
        <taxon>unclassified sequences</taxon>
        <taxon>metagenomes</taxon>
        <taxon>organismal metagenomes</taxon>
    </lineage>
</organism>
<dbReference type="PANTHER" id="PTHR34203">
    <property type="entry name" value="METHYLTRANSFERASE, FKBM FAMILY PROTEIN"/>
    <property type="match status" value="1"/>
</dbReference>
<dbReference type="PANTHER" id="PTHR34203:SF15">
    <property type="entry name" value="SLL1173 PROTEIN"/>
    <property type="match status" value="1"/>
</dbReference>
<dbReference type="InterPro" id="IPR006342">
    <property type="entry name" value="FkbM_mtfrase"/>
</dbReference>
<proteinExistence type="predicted"/>
<dbReference type="SUPFAM" id="SSF53335">
    <property type="entry name" value="S-adenosyl-L-methionine-dependent methyltransferases"/>
    <property type="match status" value="1"/>
</dbReference>
<name>A0A6C0BZF9_9ZZZZ</name>
<evidence type="ECO:0000259" key="1">
    <source>
        <dbReference type="Pfam" id="PF05050"/>
    </source>
</evidence>
<dbReference type="EMBL" id="MN739304">
    <property type="protein sequence ID" value="QHS97795.1"/>
    <property type="molecule type" value="Genomic_DNA"/>
</dbReference>
<dbReference type="InterPro" id="IPR052514">
    <property type="entry name" value="SAM-dependent_MTase"/>
</dbReference>
<dbReference type="Gene3D" id="3.40.50.150">
    <property type="entry name" value="Vaccinia Virus protein VP39"/>
    <property type="match status" value="1"/>
</dbReference>
<dbReference type="Pfam" id="PF05050">
    <property type="entry name" value="Methyltransf_21"/>
    <property type="match status" value="1"/>
</dbReference>
<dbReference type="InterPro" id="IPR029063">
    <property type="entry name" value="SAM-dependent_MTases_sf"/>
</dbReference>
<sequence>MHWIAVPTVIMLVLLVLVLFRSTCGHVILRSPYGGEIVVFLMPSPLDLVSSHMRWIGWWEGWMHGLFDVLLQTSSGLVLDIGANVGSHSLVLGQSQQHTVWAFEPQAAPCAALRRSISANRLNNIEVLQTALGSTEGPSSLCSMRGVVLGSGAARIGKGGEHVHMTTLDSLWNARNRPHIAFVKMDVEGFEQEVLGGGRACLSARPPMVFEDWGSATGTYLKDSCGYDHIIRLRHPWFQFATRDFLAYHHENIALSRFVSLHGHEEV</sequence>
<dbReference type="AlphaFoldDB" id="A0A6C0BZF9"/>
<dbReference type="NCBIfam" id="TIGR01444">
    <property type="entry name" value="fkbM_fam"/>
    <property type="match status" value="1"/>
</dbReference>
<protein>
    <recommendedName>
        <fullName evidence="1">Methyltransferase FkbM domain-containing protein</fullName>
    </recommendedName>
</protein>
<reference evidence="2" key="1">
    <citation type="journal article" date="2020" name="Nature">
        <title>Giant virus diversity and host interactions through global metagenomics.</title>
        <authorList>
            <person name="Schulz F."/>
            <person name="Roux S."/>
            <person name="Paez-Espino D."/>
            <person name="Jungbluth S."/>
            <person name="Walsh D.A."/>
            <person name="Denef V.J."/>
            <person name="McMahon K.D."/>
            <person name="Konstantinidis K.T."/>
            <person name="Eloe-Fadrosh E.A."/>
            <person name="Kyrpides N.C."/>
            <person name="Woyke T."/>
        </authorList>
    </citation>
    <scope>NUCLEOTIDE SEQUENCE</scope>
    <source>
        <strain evidence="2">GVMAG-M-3300020182-33</strain>
    </source>
</reference>
<feature type="domain" description="Methyltransferase FkbM" evidence="1">
    <location>
        <begin position="80"/>
        <end position="210"/>
    </location>
</feature>
<accession>A0A6C0BZF9</accession>